<feature type="region of interest" description="Disordered" evidence="1">
    <location>
        <begin position="1"/>
        <end position="48"/>
    </location>
</feature>
<dbReference type="Proteomes" id="UP000249061">
    <property type="component" value="Unassembled WGS sequence"/>
</dbReference>
<evidence type="ECO:0000313" key="3">
    <source>
        <dbReference type="Proteomes" id="UP000249061"/>
    </source>
</evidence>
<sequence>MKAAPAKAEKAEKAGKSVPPPAVSAPPRRADGWVGPLPDKPMPRATKLPPEANLLTKREMEQALTVGERGVIGEGSMKGKLVLYQGFPYLEVIGRDKRELFFVLQGPDQEVLPAYADHKVSVSGLIKRFHNHGGSIDVRKYSAKKPEAEVEAAPEVPETERLRLLSPGEVATIGNPGMSVGVKGFATLRGRLEMNAEEYYLVVSNPGTRQQVAFTLEGKAVKGIKKFIGEIVVATGVVEKSTGWGGRIECELCEPRAPEFPPVSRDSIEIETVEASGTGAQREVTVKLNHGLSVNLSEKQGHVWAIEPQTAKRVSLREVNVEHPSSGSPVREFFFTPRNPGVQEIEFFLGKVHNPMQVARTFKVVAHVKAPEVVS</sequence>
<evidence type="ECO:0000256" key="1">
    <source>
        <dbReference type="SAM" id="MobiDB-lite"/>
    </source>
</evidence>
<name>A0A2W5THA1_9BACT</name>
<gene>
    <name evidence="2" type="ORF">DI536_18940</name>
</gene>
<dbReference type="AlphaFoldDB" id="A0A2W5THA1"/>
<reference evidence="2 3" key="1">
    <citation type="submission" date="2017-08" db="EMBL/GenBank/DDBJ databases">
        <title>Infants hospitalized years apart are colonized by the same room-sourced microbial strains.</title>
        <authorList>
            <person name="Brooks B."/>
            <person name="Olm M.R."/>
            <person name="Firek B.A."/>
            <person name="Baker R."/>
            <person name="Thomas B.C."/>
            <person name="Morowitz M.J."/>
            <person name="Banfield J.F."/>
        </authorList>
    </citation>
    <scope>NUCLEOTIDE SEQUENCE [LARGE SCALE GENOMIC DNA]</scope>
    <source>
        <strain evidence="2">S2_003_000_R2_14</strain>
    </source>
</reference>
<accession>A0A2W5THA1</accession>
<organism evidence="2 3">
    <name type="scientific">Archangium gephyra</name>
    <dbReference type="NCBI Taxonomy" id="48"/>
    <lineage>
        <taxon>Bacteria</taxon>
        <taxon>Pseudomonadati</taxon>
        <taxon>Myxococcota</taxon>
        <taxon>Myxococcia</taxon>
        <taxon>Myxococcales</taxon>
        <taxon>Cystobacterineae</taxon>
        <taxon>Archangiaceae</taxon>
        <taxon>Archangium</taxon>
    </lineage>
</organism>
<comment type="caution">
    <text evidence="2">The sequence shown here is derived from an EMBL/GenBank/DDBJ whole genome shotgun (WGS) entry which is preliminary data.</text>
</comment>
<dbReference type="EMBL" id="QFQP01000016">
    <property type="protein sequence ID" value="PZR10755.1"/>
    <property type="molecule type" value="Genomic_DNA"/>
</dbReference>
<proteinExistence type="predicted"/>
<evidence type="ECO:0000313" key="2">
    <source>
        <dbReference type="EMBL" id="PZR10755.1"/>
    </source>
</evidence>
<protein>
    <submittedName>
        <fullName evidence="2">Transcriptional regulator</fullName>
    </submittedName>
</protein>